<dbReference type="Proteomes" id="UP000287022">
    <property type="component" value="Unassembled WGS sequence"/>
</dbReference>
<comment type="similarity">
    <text evidence="2 8">Belongs to the Fmt family.</text>
</comment>
<evidence type="ECO:0000313" key="11">
    <source>
        <dbReference type="EMBL" id="RUO75000.1"/>
    </source>
</evidence>
<reference evidence="12" key="1">
    <citation type="journal article" date="2018" name="Front. Microbiol.">
        <title>Genome-Based Analysis Reveals the Taxonomy and Diversity of the Family Idiomarinaceae.</title>
        <authorList>
            <person name="Liu Y."/>
            <person name="Lai Q."/>
            <person name="Shao Z."/>
        </authorList>
    </citation>
    <scope>NUCLEOTIDE SEQUENCE [LARGE SCALE GENOMIC DNA]</scope>
    <source>
        <strain evidence="12">c121</strain>
    </source>
</reference>
<feature type="domain" description="Formyl transferase C-terminal" evidence="10">
    <location>
        <begin position="204"/>
        <end position="302"/>
    </location>
</feature>
<evidence type="ECO:0000313" key="12">
    <source>
        <dbReference type="Proteomes" id="UP000287022"/>
    </source>
</evidence>
<dbReference type="InterPro" id="IPR037022">
    <property type="entry name" value="Formyl_trans_C_sf"/>
</dbReference>
<dbReference type="InterPro" id="IPR036477">
    <property type="entry name" value="Formyl_transf_N_sf"/>
</dbReference>
<proteinExistence type="inferred from homology"/>
<sequence length="318" mass="34349">MRIIFAGTPEFAAGHLQALLADGQHDIVAVYTQPDRPAGRGKKLQASAVKQLALQHQLPVEQPLSLRDSDAQQQLARYQADLMIVVAYGLILPQAVLDLFPHGCLNVHGSLLPRWRGAAPIQRSIWAGDKEAGVAIMQMEAGLDTGPVLLSKALPIAAEDTSASLYAKLAELGPSALLECLTDLPHYAAQAQVQDPSLVTHAHKLSKEEAQLDWQQPAKTLEQWVRAFNPWPVAWLYSATQEVIKIWHTDVVTGDASQAPGTILSADKHGIVIQTSAQALRLIELQPAGKKAMPAAAFLNGRSEQFPIGSCLTGPHHE</sequence>
<dbReference type="PANTHER" id="PTHR11138:SF5">
    <property type="entry name" value="METHIONYL-TRNA FORMYLTRANSFERASE, MITOCHONDRIAL"/>
    <property type="match status" value="1"/>
</dbReference>
<evidence type="ECO:0000259" key="10">
    <source>
        <dbReference type="Pfam" id="PF02911"/>
    </source>
</evidence>
<evidence type="ECO:0000259" key="9">
    <source>
        <dbReference type="Pfam" id="PF00551"/>
    </source>
</evidence>
<accession>A0A432ZAR8</accession>
<name>A0A432ZAR8_9GAMM</name>
<dbReference type="CDD" id="cd08646">
    <property type="entry name" value="FMT_core_Met-tRNA-FMT_N"/>
    <property type="match status" value="1"/>
</dbReference>
<dbReference type="CDD" id="cd08704">
    <property type="entry name" value="Met_tRNA_FMT_C"/>
    <property type="match status" value="1"/>
</dbReference>
<dbReference type="SUPFAM" id="SSF50486">
    <property type="entry name" value="FMT C-terminal domain-like"/>
    <property type="match status" value="1"/>
</dbReference>
<evidence type="ECO:0000256" key="2">
    <source>
        <dbReference type="ARBA" id="ARBA00010699"/>
    </source>
</evidence>
<dbReference type="HAMAP" id="MF_00182">
    <property type="entry name" value="Formyl_trans"/>
    <property type="match status" value="1"/>
</dbReference>
<evidence type="ECO:0000256" key="3">
    <source>
        <dbReference type="ARBA" id="ARBA00012261"/>
    </source>
</evidence>
<feature type="binding site" evidence="8">
    <location>
        <begin position="110"/>
        <end position="113"/>
    </location>
    <ligand>
        <name>(6S)-5,6,7,8-tetrahydrofolate</name>
        <dbReference type="ChEBI" id="CHEBI:57453"/>
    </ligand>
</feature>
<dbReference type="InterPro" id="IPR005793">
    <property type="entry name" value="Formyl_trans_C"/>
</dbReference>
<dbReference type="GO" id="GO:0004479">
    <property type="term" value="F:methionyl-tRNA formyltransferase activity"/>
    <property type="evidence" value="ECO:0007669"/>
    <property type="project" value="UniProtKB-UniRule"/>
</dbReference>
<dbReference type="AlphaFoldDB" id="A0A432ZAR8"/>
<dbReference type="Pfam" id="PF02911">
    <property type="entry name" value="Formyl_trans_C"/>
    <property type="match status" value="1"/>
</dbReference>
<evidence type="ECO:0000256" key="4">
    <source>
        <dbReference type="ARBA" id="ARBA00016014"/>
    </source>
</evidence>
<dbReference type="GO" id="GO:0005829">
    <property type="term" value="C:cytosol"/>
    <property type="evidence" value="ECO:0007669"/>
    <property type="project" value="TreeGrafter"/>
</dbReference>
<keyword evidence="12" id="KW-1185">Reference proteome</keyword>
<dbReference type="Pfam" id="PF00551">
    <property type="entry name" value="Formyl_trans_N"/>
    <property type="match status" value="1"/>
</dbReference>
<dbReference type="EMBL" id="PIQE01000001">
    <property type="protein sequence ID" value="RUO75000.1"/>
    <property type="molecule type" value="Genomic_DNA"/>
</dbReference>
<keyword evidence="5 8" id="KW-0808">Transferase</keyword>
<evidence type="ECO:0000256" key="5">
    <source>
        <dbReference type="ARBA" id="ARBA00022679"/>
    </source>
</evidence>
<evidence type="ECO:0000256" key="7">
    <source>
        <dbReference type="ARBA" id="ARBA00048558"/>
    </source>
</evidence>
<keyword evidence="6 8" id="KW-0648">Protein biosynthesis</keyword>
<dbReference type="InterPro" id="IPR002376">
    <property type="entry name" value="Formyl_transf_N"/>
</dbReference>
<dbReference type="InterPro" id="IPR011034">
    <property type="entry name" value="Formyl_transferase-like_C_sf"/>
</dbReference>
<dbReference type="InterPro" id="IPR041711">
    <property type="entry name" value="Met-tRNA-FMT_N"/>
</dbReference>
<dbReference type="EC" id="2.1.2.9" evidence="3 8"/>
<dbReference type="NCBIfam" id="TIGR00460">
    <property type="entry name" value="fmt"/>
    <property type="match status" value="1"/>
</dbReference>
<dbReference type="RefSeq" id="WP_026861185.1">
    <property type="nucleotide sequence ID" value="NZ_PIQE01000001.1"/>
</dbReference>
<evidence type="ECO:0000256" key="6">
    <source>
        <dbReference type="ARBA" id="ARBA00022917"/>
    </source>
</evidence>
<dbReference type="InterPro" id="IPR044135">
    <property type="entry name" value="Met-tRNA-FMT_C"/>
</dbReference>
<evidence type="ECO:0000256" key="1">
    <source>
        <dbReference type="ARBA" id="ARBA00002606"/>
    </source>
</evidence>
<dbReference type="FunFam" id="3.40.50.12230:FF:000001">
    <property type="entry name" value="Methionyl-tRNA formyltransferase"/>
    <property type="match status" value="1"/>
</dbReference>
<comment type="catalytic activity">
    <reaction evidence="7 8">
        <text>L-methionyl-tRNA(fMet) + (6R)-10-formyltetrahydrofolate = N-formyl-L-methionyl-tRNA(fMet) + (6S)-5,6,7,8-tetrahydrofolate + H(+)</text>
        <dbReference type="Rhea" id="RHEA:24380"/>
        <dbReference type="Rhea" id="RHEA-COMP:9952"/>
        <dbReference type="Rhea" id="RHEA-COMP:9953"/>
        <dbReference type="ChEBI" id="CHEBI:15378"/>
        <dbReference type="ChEBI" id="CHEBI:57453"/>
        <dbReference type="ChEBI" id="CHEBI:78530"/>
        <dbReference type="ChEBI" id="CHEBI:78844"/>
        <dbReference type="ChEBI" id="CHEBI:195366"/>
        <dbReference type="EC" id="2.1.2.9"/>
    </reaction>
</comment>
<comment type="function">
    <text evidence="1 8">Attaches a formyl group to the free amino group of methionyl-tRNA(fMet). The formyl group appears to play a dual role in the initiator identity of N-formylmethionyl-tRNA by promoting its recognition by IF2 and preventing the misappropriation of this tRNA by the elongation apparatus.</text>
</comment>
<dbReference type="Gene3D" id="3.40.50.170">
    <property type="entry name" value="Formyl transferase, N-terminal domain"/>
    <property type="match status" value="1"/>
</dbReference>
<dbReference type="FunFam" id="3.40.50.170:FF:000003">
    <property type="entry name" value="Methionyl-tRNA formyltransferase"/>
    <property type="match status" value="1"/>
</dbReference>
<dbReference type="STRING" id="1122124.GCA_000423165_00086"/>
<organism evidence="11 12">
    <name type="scientific">Pseudidiomarina sediminum</name>
    <dbReference type="NCBI Taxonomy" id="431675"/>
    <lineage>
        <taxon>Bacteria</taxon>
        <taxon>Pseudomonadati</taxon>
        <taxon>Pseudomonadota</taxon>
        <taxon>Gammaproteobacteria</taxon>
        <taxon>Alteromonadales</taxon>
        <taxon>Idiomarinaceae</taxon>
        <taxon>Pseudidiomarina</taxon>
    </lineage>
</organism>
<gene>
    <name evidence="8" type="primary">fmt</name>
    <name evidence="11" type="ORF">CWI80_06640</name>
</gene>
<comment type="caution">
    <text evidence="11">The sequence shown here is derived from an EMBL/GenBank/DDBJ whole genome shotgun (WGS) entry which is preliminary data.</text>
</comment>
<feature type="domain" description="Formyl transferase N-terminal" evidence="9">
    <location>
        <begin position="1"/>
        <end position="180"/>
    </location>
</feature>
<protein>
    <recommendedName>
        <fullName evidence="4 8">Methionyl-tRNA formyltransferase</fullName>
        <ecNumber evidence="3 8">2.1.2.9</ecNumber>
    </recommendedName>
</protein>
<dbReference type="InterPro" id="IPR005794">
    <property type="entry name" value="Fmt"/>
</dbReference>
<dbReference type="Gene3D" id="3.10.25.10">
    <property type="entry name" value="Formyl transferase, C-terminal domain"/>
    <property type="match status" value="1"/>
</dbReference>
<dbReference type="SUPFAM" id="SSF53328">
    <property type="entry name" value="Formyltransferase"/>
    <property type="match status" value="1"/>
</dbReference>
<evidence type="ECO:0000256" key="8">
    <source>
        <dbReference type="HAMAP-Rule" id="MF_00182"/>
    </source>
</evidence>
<dbReference type="PANTHER" id="PTHR11138">
    <property type="entry name" value="METHIONYL-TRNA FORMYLTRANSFERASE"/>
    <property type="match status" value="1"/>
</dbReference>